<name>A0ACD3QW78_LARCR</name>
<evidence type="ECO:0000313" key="1">
    <source>
        <dbReference type="EMBL" id="TMS11486.1"/>
    </source>
</evidence>
<gene>
    <name evidence="1" type="ORF">E3U43_018877</name>
</gene>
<comment type="caution">
    <text evidence="1">The sequence shown here is derived from an EMBL/GenBank/DDBJ whole genome shotgun (WGS) entry which is preliminary data.</text>
</comment>
<dbReference type="Proteomes" id="UP000793456">
    <property type="component" value="Chromosome XIII"/>
</dbReference>
<reference evidence="1" key="1">
    <citation type="submission" date="2018-11" db="EMBL/GenBank/DDBJ databases">
        <title>The sequence and de novo assembly of Larimichthys crocea genome using PacBio and Hi-C technologies.</title>
        <authorList>
            <person name="Xu P."/>
            <person name="Chen B."/>
            <person name="Zhou Z."/>
            <person name="Ke Q."/>
            <person name="Wu Y."/>
            <person name="Bai H."/>
            <person name="Pu F."/>
        </authorList>
    </citation>
    <scope>NUCLEOTIDE SEQUENCE</scope>
    <source>
        <tissue evidence="1">Muscle</tissue>
    </source>
</reference>
<organism evidence="1 2">
    <name type="scientific">Larimichthys crocea</name>
    <name type="common">Large yellow croaker</name>
    <name type="synonym">Pseudosciaena crocea</name>
    <dbReference type="NCBI Taxonomy" id="215358"/>
    <lineage>
        <taxon>Eukaryota</taxon>
        <taxon>Metazoa</taxon>
        <taxon>Chordata</taxon>
        <taxon>Craniata</taxon>
        <taxon>Vertebrata</taxon>
        <taxon>Euteleostomi</taxon>
        <taxon>Actinopterygii</taxon>
        <taxon>Neopterygii</taxon>
        <taxon>Teleostei</taxon>
        <taxon>Neoteleostei</taxon>
        <taxon>Acanthomorphata</taxon>
        <taxon>Eupercaria</taxon>
        <taxon>Sciaenidae</taxon>
        <taxon>Larimichthys</taxon>
    </lineage>
</organism>
<sequence>MAWQIPQYFLITAGEVVFSVTGLEFAYSQAPSNMKSVLQAGWLLTVAVGNIIVLTIAEVIKLDDQWAEYILFASLLILVCIIFAFMAHFYTYIDPAKIEAEFAEKEPEEKKKESLKMDKKDSVKNFYENGTNSDSSSDEEEPNQTKM</sequence>
<dbReference type="EMBL" id="CM011686">
    <property type="protein sequence ID" value="TMS11486.1"/>
    <property type="molecule type" value="Genomic_DNA"/>
</dbReference>
<proteinExistence type="predicted"/>
<protein>
    <submittedName>
        <fullName evidence="1">Uncharacterized protein</fullName>
    </submittedName>
</protein>
<keyword evidence="2" id="KW-1185">Reference proteome</keyword>
<evidence type="ECO:0000313" key="2">
    <source>
        <dbReference type="Proteomes" id="UP000793456"/>
    </source>
</evidence>
<accession>A0ACD3QW78</accession>